<dbReference type="Pfam" id="PF01204">
    <property type="entry name" value="Trehalase"/>
    <property type="match status" value="1"/>
</dbReference>
<dbReference type="EC" id="3.2.1.28" evidence="4"/>
<comment type="catalytic activity">
    <reaction evidence="4">
        <text>alpha,alpha-trehalose + H2O = alpha-D-glucose + beta-D-glucose</text>
        <dbReference type="Rhea" id="RHEA:32675"/>
        <dbReference type="ChEBI" id="CHEBI:15377"/>
        <dbReference type="ChEBI" id="CHEBI:15903"/>
        <dbReference type="ChEBI" id="CHEBI:16551"/>
        <dbReference type="ChEBI" id="CHEBI:17925"/>
        <dbReference type="EC" id="3.2.1.28"/>
    </reaction>
</comment>
<comment type="caution">
    <text evidence="6">The sequence shown here is derived from an EMBL/GenBank/DDBJ whole genome shotgun (WGS) entry which is preliminary data.</text>
</comment>
<gene>
    <name evidence="6" type="ORF">INT43_003970</name>
</gene>
<evidence type="ECO:0000256" key="4">
    <source>
        <dbReference type="RuleBase" id="RU361180"/>
    </source>
</evidence>
<dbReference type="Gene3D" id="1.50.10.10">
    <property type="match status" value="1"/>
</dbReference>
<keyword evidence="2 4" id="KW-0378">Hydrolase</keyword>
<organism evidence="6 7">
    <name type="scientific">Mortierella isabellina</name>
    <name type="common">Filamentous fungus</name>
    <name type="synonym">Umbelopsis isabellina</name>
    <dbReference type="NCBI Taxonomy" id="91625"/>
    <lineage>
        <taxon>Eukaryota</taxon>
        <taxon>Fungi</taxon>
        <taxon>Fungi incertae sedis</taxon>
        <taxon>Mucoromycota</taxon>
        <taxon>Mucoromycotina</taxon>
        <taxon>Umbelopsidomycetes</taxon>
        <taxon>Umbelopsidales</taxon>
        <taxon>Umbelopsidaceae</taxon>
        <taxon>Umbelopsis</taxon>
    </lineage>
</organism>
<dbReference type="AlphaFoldDB" id="A0A8H7PVX6"/>
<dbReference type="PRINTS" id="PR00744">
    <property type="entry name" value="GLHYDRLASE37"/>
</dbReference>
<keyword evidence="7" id="KW-1185">Reference proteome</keyword>
<dbReference type="Proteomes" id="UP000654370">
    <property type="component" value="Unassembled WGS sequence"/>
</dbReference>
<comment type="similarity">
    <text evidence="1 4">Belongs to the glycosyl hydrolase 37 family.</text>
</comment>
<accession>A0A8H7PVX6</accession>
<sequence>MRHPLFFAIVYALVLIATARTYKSCDSPIYCEGPLLRTVQLSNIFTDSKTFVDRPTAKPVDEVLKAFQQLGITPSVTDIRMFVEENFLEPGMELSQVLIKSNKQPQILERVTDPAYSVWMSDLNQYWSNLTYTFNTTFLCDGCQTSILPTKRPFVVPGGRFREFYYWDSYFVIEGLLYSELNDVAKGMIENFLDFVETYGFLPNGARIYYLNRSQPPFLTRMIKRYLDFVDDEELFTRALPILDTEYEFWMKNTTVEIYDPENDEKHYLNRFNVEYPYPRPEAYYEDWHTAHVDKDMTDQERVDLYSDLATGAETGWDYSSRWLRNKNFNGSSQFELLKSLNTRAIVPVELNSLLYDMEVQLSQWNTGKKKAYYQRRAEQRLHSMDRLLWNDEYSSFYDFNLTSQCQQIEFTPANYFPFWLGAIPERIAKDNKKLLSVFSELEGILKLYPGILTTTLVETGLQWDLPNGWPPLQYVTLHALLNVHKRITENKYTQSLSAQVDSLKTVARDLATRYVESGFCGWWATGGNVPGYLSNRGHTTDTGHMFEKFNVTVIGRSGGGGEYRPQIGFGWTNSIAFWIFANFDDFRAPNCTLVI</sequence>
<evidence type="ECO:0000256" key="2">
    <source>
        <dbReference type="ARBA" id="ARBA00022801"/>
    </source>
</evidence>
<dbReference type="PANTHER" id="PTHR23403:SF1">
    <property type="entry name" value="TREHALASE"/>
    <property type="match status" value="1"/>
</dbReference>
<feature type="signal peptide" evidence="5">
    <location>
        <begin position="1"/>
        <end position="21"/>
    </location>
</feature>
<dbReference type="GO" id="GO:0004555">
    <property type="term" value="F:alpha,alpha-trehalase activity"/>
    <property type="evidence" value="ECO:0007669"/>
    <property type="project" value="UniProtKB-EC"/>
</dbReference>
<dbReference type="InterPro" id="IPR018232">
    <property type="entry name" value="Glyco_hydro_37_CS"/>
</dbReference>
<keyword evidence="5" id="KW-0732">Signal</keyword>
<dbReference type="SUPFAM" id="SSF48208">
    <property type="entry name" value="Six-hairpin glycosidases"/>
    <property type="match status" value="1"/>
</dbReference>
<evidence type="ECO:0000313" key="6">
    <source>
        <dbReference type="EMBL" id="KAG2180181.1"/>
    </source>
</evidence>
<evidence type="ECO:0000256" key="3">
    <source>
        <dbReference type="ARBA" id="ARBA00023295"/>
    </source>
</evidence>
<evidence type="ECO:0000256" key="1">
    <source>
        <dbReference type="ARBA" id="ARBA00005615"/>
    </source>
</evidence>
<dbReference type="GO" id="GO:0005993">
    <property type="term" value="P:trehalose catabolic process"/>
    <property type="evidence" value="ECO:0007669"/>
    <property type="project" value="TreeGrafter"/>
</dbReference>
<dbReference type="InterPro" id="IPR012341">
    <property type="entry name" value="6hp_glycosidase-like_sf"/>
</dbReference>
<feature type="chain" id="PRO_5034104497" description="Trehalase" evidence="5">
    <location>
        <begin position="22"/>
        <end position="596"/>
    </location>
</feature>
<protein>
    <recommendedName>
        <fullName evidence="4">Trehalase</fullName>
        <ecNumber evidence="4">3.2.1.28</ecNumber>
    </recommendedName>
    <alternativeName>
        <fullName evidence="4">Alpha-trehalose glucohydrolase</fullName>
    </alternativeName>
</protein>
<dbReference type="InterPro" id="IPR008928">
    <property type="entry name" value="6-hairpin_glycosidase_sf"/>
</dbReference>
<dbReference type="EMBL" id="JAEPQZ010000006">
    <property type="protein sequence ID" value="KAG2180181.1"/>
    <property type="molecule type" value="Genomic_DNA"/>
</dbReference>
<evidence type="ECO:0000313" key="7">
    <source>
        <dbReference type="Proteomes" id="UP000654370"/>
    </source>
</evidence>
<dbReference type="PROSITE" id="PS00927">
    <property type="entry name" value="TREHALASE_1"/>
    <property type="match status" value="1"/>
</dbReference>
<dbReference type="PANTHER" id="PTHR23403">
    <property type="entry name" value="TREHALASE"/>
    <property type="match status" value="1"/>
</dbReference>
<proteinExistence type="inferred from homology"/>
<dbReference type="PROSITE" id="PS00928">
    <property type="entry name" value="TREHALASE_2"/>
    <property type="match status" value="1"/>
</dbReference>
<dbReference type="InterPro" id="IPR001661">
    <property type="entry name" value="Glyco_hydro_37"/>
</dbReference>
<reference evidence="6" key="1">
    <citation type="submission" date="2020-12" db="EMBL/GenBank/DDBJ databases">
        <title>Metabolic potential, ecology and presence of endohyphal bacteria is reflected in genomic diversity of Mucoromycotina.</title>
        <authorList>
            <person name="Muszewska A."/>
            <person name="Okrasinska A."/>
            <person name="Steczkiewicz K."/>
            <person name="Drgas O."/>
            <person name="Orlowska M."/>
            <person name="Perlinska-Lenart U."/>
            <person name="Aleksandrzak-Piekarczyk T."/>
            <person name="Szatraj K."/>
            <person name="Zielenkiewicz U."/>
            <person name="Pilsyk S."/>
            <person name="Malc E."/>
            <person name="Mieczkowski P."/>
            <person name="Kruszewska J.S."/>
            <person name="Biernat P."/>
            <person name="Pawlowska J."/>
        </authorList>
    </citation>
    <scope>NUCLEOTIDE SEQUENCE</scope>
    <source>
        <strain evidence="6">WA0000067209</strain>
    </source>
</reference>
<keyword evidence="3 4" id="KW-0326">Glycosidase</keyword>
<name>A0A8H7PVX6_MORIS</name>
<evidence type="ECO:0000256" key="5">
    <source>
        <dbReference type="SAM" id="SignalP"/>
    </source>
</evidence>
<dbReference type="OrthoDB" id="3542292at2759"/>